<dbReference type="GO" id="GO:0016779">
    <property type="term" value="F:nucleotidyltransferase activity"/>
    <property type="evidence" value="ECO:0007669"/>
    <property type="project" value="UniProtKB-KW"/>
</dbReference>
<name>A0A127V818_9SPHI</name>
<keyword evidence="1 4" id="KW-0808">Transferase</keyword>
<evidence type="ECO:0000313" key="5">
    <source>
        <dbReference type="Proteomes" id="UP000071561"/>
    </source>
</evidence>
<feature type="domain" description="MobA-like NTP transferase" evidence="3">
    <location>
        <begin position="8"/>
        <end position="135"/>
    </location>
</feature>
<accession>A0A127V818</accession>
<dbReference type="PATRIC" id="fig|188932.3.peg.452"/>
<sequence>MTTKIETAVVLAAGAGIRIREFFDVPKGFIKINDRPIIEISVEKLIAVGINRIVIVTGYNHNFYETLAIKYPLIELIFNEKYASCNHLYSLCCIKGIVNESFLLLESDIVYEQRALEKILDIDESNAIIVSAVSGSGDEVFVESRNENLVNMSKDSKSINQITGEFIGISLFSMPFFNKIFELAEKDITNLSTGSYDTNGITSAAQYFPVYCLLIQDLIWVEIDTYEMYVDAIKIF</sequence>
<reference evidence="4 5" key="1">
    <citation type="submission" date="2016-03" db="EMBL/GenBank/DDBJ databases">
        <title>Complete genome sequence of Pedobacter cryoconitis PAMC 27485.</title>
        <authorList>
            <person name="Lee J."/>
            <person name="Kim O.-S."/>
        </authorList>
    </citation>
    <scope>NUCLEOTIDE SEQUENCE [LARGE SCALE GENOMIC DNA]</scope>
    <source>
        <strain evidence="4 5">PAMC 27485</strain>
    </source>
</reference>
<dbReference type="SUPFAM" id="SSF53448">
    <property type="entry name" value="Nucleotide-diphospho-sugar transferases"/>
    <property type="match status" value="1"/>
</dbReference>
<organism evidence="4 5">
    <name type="scientific">Pedobacter cryoconitis</name>
    <dbReference type="NCBI Taxonomy" id="188932"/>
    <lineage>
        <taxon>Bacteria</taxon>
        <taxon>Pseudomonadati</taxon>
        <taxon>Bacteroidota</taxon>
        <taxon>Sphingobacteriia</taxon>
        <taxon>Sphingobacteriales</taxon>
        <taxon>Sphingobacteriaceae</taxon>
        <taxon>Pedobacter</taxon>
    </lineage>
</organism>
<dbReference type="InterPro" id="IPR025877">
    <property type="entry name" value="MobA-like_NTP_Trfase"/>
</dbReference>
<dbReference type="CDD" id="cd02523">
    <property type="entry name" value="PC_cytidylyltransferase"/>
    <property type="match status" value="1"/>
</dbReference>
<dbReference type="InterPro" id="IPR029044">
    <property type="entry name" value="Nucleotide-diphossugar_trans"/>
</dbReference>
<dbReference type="EMBL" id="CP014504">
    <property type="protein sequence ID" value="AMP97400.1"/>
    <property type="molecule type" value="Genomic_DNA"/>
</dbReference>
<evidence type="ECO:0000256" key="2">
    <source>
        <dbReference type="ARBA" id="ARBA00022695"/>
    </source>
</evidence>
<dbReference type="KEGG" id="pcm:AY601_0444"/>
<dbReference type="Gene3D" id="3.90.550.10">
    <property type="entry name" value="Spore Coat Polysaccharide Biosynthesis Protein SpsA, Chain A"/>
    <property type="match status" value="1"/>
</dbReference>
<dbReference type="Pfam" id="PF12804">
    <property type="entry name" value="NTP_transf_3"/>
    <property type="match status" value="1"/>
</dbReference>
<keyword evidence="2" id="KW-0548">Nucleotidyltransferase</keyword>
<gene>
    <name evidence="4" type="ORF">AY601_0444</name>
</gene>
<evidence type="ECO:0000313" key="4">
    <source>
        <dbReference type="EMBL" id="AMP97400.1"/>
    </source>
</evidence>
<keyword evidence="5" id="KW-1185">Reference proteome</keyword>
<protein>
    <submittedName>
        <fullName evidence="4">Nucleotidyl transferase</fullName>
    </submittedName>
</protein>
<dbReference type="OrthoDB" id="9813880at2"/>
<proteinExistence type="predicted"/>
<evidence type="ECO:0000256" key="1">
    <source>
        <dbReference type="ARBA" id="ARBA00022679"/>
    </source>
</evidence>
<evidence type="ECO:0000259" key="3">
    <source>
        <dbReference type="Pfam" id="PF12804"/>
    </source>
</evidence>
<dbReference type="AlphaFoldDB" id="A0A127V818"/>
<dbReference type="Proteomes" id="UP000071561">
    <property type="component" value="Chromosome"/>
</dbReference>
<dbReference type="InterPro" id="IPR050065">
    <property type="entry name" value="GlmU-like"/>
</dbReference>
<dbReference type="RefSeq" id="WP_068395784.1">
    <property type="nucleotide sequence ID" value="NZ_CP014504.1"/>
</dbReference>
<dbReference type="PANTHER" id="PTHR43584:SF5">
    <property type="entry name" value="PROTEIN LICC"/>
    <property type="match status" value="1"/>
</dbReference>
<dbReference type="PANTHER" id="PTHR43584">
    <property type="entry name" value="NUCLEOTIDYL TRANSFERASE"/>
    <property type="match status" value="1"/>
</dbReference>